<dbReference type="PANTHER" id="PTHR36142:SF5">
    <property type="entry name" value="METALLO-BETA-LACTAMASE DOMAIN-CONTAINING PROTEIN"/>
    <property type="match status" value="1"/>
</dbReference>
<evidence type="ECO:0000313" key="3">
    <source>
        <dbReference type="Proteomes" id="UP001161757"/>
    </source>
</evidence>
<dbReference type="Proteomes" id="UP001161757">
    <property type="component" value="Unassembled WGS sequence"/>
</dbReference>
<dbReference type="AlphaFoldDB" id="A0AAN6ENI0"/>
<feature type="region of interest" description="Disordered" evidence="1">
    <location>
        <begin position="138"/>
        <end position="165"/>
    </location>
</feature>
<sequence>MSAGMTMTLTVKHLNADSTFLLTFNEAHENTSTPTSTVLIDPWLTGPSIITAPWFAKTTHRFPSAIEHLSELPREPDVMIISQNKPDHCHRETLLQLPAKTKTIIAAEPGAAKTIRGWKYFDPGRVVAVQKYDLSTNNQTHNNIKSRSLSPSPSPSPSPSTSLFTSTSTTLLRLPIPPLSPQGSPGELAIAFVPAKSYFTGLHNAWGITYQPPVSPSDHNPSNVISIIYSPHGLPLSDLQPYIQNHLARLPGALPLTILFHSFDHAQNPWYLGGNIMAGVQGGAEIARALMAQCWISAHDEPKVDCGISVKRLRVKRGSVDQAIMSLYQGQSGERLKENGWVCDVRSLGVGEEITLPLSPDG</sequence>
<accession>A0AAN6ENI0</accession>
<dbReference type="Gene3D" id="3.60.15.10">
    <property type="entry name" value="Ribonuclease Z/Hydroxyacylglutathione hydrolase-like"/>
    <property type="match status" value="1"/>
</dbReference>
<evidence type="ECO:0000313" key="2">
    <source>
        <dbReference type="EMBL" id="KAJ8986905.1"/>
    </source>
</evidence>
<gene>
    <name evidence="2" type="ORF">HRR80_009030</name>
</gene>
<dbReference type="EMBL" id="JAJGCB010000030">
    <property type="protein sequence ID" value="KAJ8986905.1"/>
    <property type="molecule type" value="Genomic_DNA"/>
</dbReference>
<protein>
    <submittedName>
        <fullName evidence="2">Uncharacterized protein</fullName>
    </submittedName>
</protein>
<name>A0AAN6ENI0_EXODE</name>
<evidence type="ECO:0000256" key="1">
    <source>
        <dbReference type="SAM" id="MobiDB-lite"/>
    </source>
</evidence>
<comment type="caution">
    <text evidence="2">The sequence shown here is derived from an EMBL/GenBank/DDBJ whole genome shotgun (WGS) entry which is preliminary data.</text>
</comment>
<reference evidence="2" key="1">
    <citation type="submission" date="2023-01" db="EMBL/GenBank/DDBJ databases">
        <title>Exophiala dermititidis isolated from Cystic Fibrosis Patient.</title>
        <authorList>
            <person name="Kurbessoian T."/>
            <person name="Crocker A."/>
            <person name="Murante D."/>
            <person name="Hogan D.A."/>
            <person name="Stajich J.E."/>
        </authorList>
    </citation>
    <scope>NUCLEOTIDE SEQUENCE</scope>
    <source>
        <strain evidence="2">Ex8</strain>
    </source>
</reference>
<proteinExistence type="predicted"/>
<dbReference type="InterPro" id="IPR036866">
    <property type="entry name" value="RibonucZ/Hydroxyglut_hydro"/>
</dbReference>
<dbReference type="PANTHER" id="PTHR36142">
    <property type="entry name" value="METALLO-HYDROLASE/OXIDOREDUCTASE SUPERFAMILY PROTEIN"/>
    <property type="match status" value="1"/>
</dbReference>
<organism evidence="2 3">
    <name type="scientific">Exophiala dermatitidis</name>
    <name type="common">Black yeast-like fungus</name>
    <name type="synonym">Wangiella dermatitidis</name>
    <dbReference type="NCBI Taxonomy" id="5970"/>
    <lineage>
        <taxon>Eukaryota</taxon>
        <taxon>Fungi</taxon>
        <taxon>Dikarya</taxon>
        <taxon>Ascomycota</taxon>
        <taxon>Pezizomycotina</taxon>
        <taxon>Eurotiomycetes</taxon>
        <taxon>Chaetothyriomycetidae</taxon>
        <taxon>Chaetothyriales</taxon>
        <taxon>Herpotrichiellaceae</taxon>
        <taxon>Exophiala</taxon>
    </lineage>
</organism>